<dbReference type="AlphaFoldDB" id="A0A2T0MCI1"/>
<keyword evidence="7" id="KW-1185">Reference proteome</keyword>
<feature type="repeat" description="TPR" evidence="1">
    <location>
        <begin position="243"/>
        <end position="276"/>
    </location>
</feature>
<dbReference type="Pfam" id="PF06580">
    <property type="entry name" value="His_kinase"/>
    <property type="match status" value="1"/>
</dbReference>
<dbReference type="PROSITE" id="PS50005">
    <property type="entry name" value="TPR"/>
    <property type="match status" value="2"/>
</dbReference>
<dbReference type="InterPro" id="IPR036890">
    <property type="entry name" value="HATPase_C_sf"/>
</dbReference>
<dbReference type="Gene3D" id="3.30.565.10">
    <property type="entry name" value="Histidine kinase-like ATPase, C-terminal domain"/>
    <property type="match status" value="1"/>
</dbReference>
<keyword evidence="3" id="KW-0812">Transmembrane</keyword>
<dbReference type="PROSITE" id="PS50293">
    <property type="entry name" value="TPR_REGION"/>
    <property type="match status" value="1"/>
</dbReference>
<dbReference type="Pfam" id="PF13424">
    <property type="entry name" value="TPR_12"/>
    <property type="match status" value="2"/>
</dbReference>
<dbReference type="PANTHER" id="PTHR34220">
    <property type="entry name" value="SENSOR HISTIDINE KINASE YPDA"/>
    <property type="match status" value="1"/>
</dbReference>
<evidence type="ECO:0000256" key="4">
    <source>
        <dbReference type="SAM" id="SignalP"/>
    </source>
</evidence>
<dbReference type="EMBL" id="PVYX01000002">
    <property type="protein sequence ID" value="PRX55204.1"/>
    <property type="molecule type" value="Genomic_DNA"/>
</dbReference>
<organism evidence="6 7">
    <name type="scientific">Flagellimonas meridianipacifica</name>
    <dbReference type="NCBI Taxonomy" id="1080225"/>
    <lineage>
        <taxon>Bacteria</taxon>
        <taxon>Pseudomonadati</taxon>
        <taxon>Bacteroidota</taxon>
        <taxon>Flavobacteriia</taxon>
        <taxon>Flavobacteriales</taxon>
        <taxon>Flavobacteriaceae</taxon>
        <taxon>Flagellimonas</taxon>
    </lineage>
</organism>
<feature type="coiled-coil region" evidence="2">
    <location>
        <begin position="432"/>
        <end position="463"/>
    </location>
</feature>
<protein>
    <submittedName>
        <fullName evidence="6">Tetratricopeptide repeat protein</fullName>
    </submittedName>
</protein>
<evidence type="ECO:0000313" key="7">
    <source>
        <dbReference type="Proteomes" id="UP000237640"/>
    </source>
</evidence>
<evidence type="ECO:0000256" key="2">
    <source>
        <dbReference type="SAM" id="Coils"/>
    </source>
</evidence>
<feature type="signal peptide" evidence="4">
    <location>
        <begin position="1"/>
        <end position="23"/>
    </location>
</feature>
<dbReference type="GO" id="GO:0000155">
    <property type="term" value="F:phosphorelay sensor kinase activity"/>
    <property type="evidence" value="ECO:0007669"/>
    <property type="project" value="InterPro"/>
</dbReference>
<keyword evidence="3" id="KW-1133">Transmembrane helix</keyword>
<dbReference type="SMART" id="SM00028">
    <property type="entry name" value="TPR"/>
    <property type="match status" value="6"/>
</dbReference>
<accession>A0A2T0MCI1</accession>
<keyword evidence="3" id="KW-0472">Membrane</keyword>
<dbReference type="SUPFAM" id="SSF55874">
    <property type="entry name" value="ATPase domain of HSP90 chaperone/DNA topoisomerase II/histidine kinase"/>
    <property type="match status" value="1"/>
</dbReference>
<gene>
    <name evidence="6" type="ORF">CLV81_3612</name>
</gene>
<dbReference type="Gene3D" id="1.25.40.10">
    <property type="entry name" value="Tetratricopeptide repeat domain"/>
    <property type="match status" value="2"/>
</dbReference>
<dbReference type="InterPro" id="IPR019734">
    <property type="entry name" value="TPR_rpt"/>
</dbReference>
<dbReference type="Proteomes" id="UP000237640">
    <property type="component" value="Unassembled WGS sequence"/>
</dbReference>
<name>A0A2T0MCI1_9FLAO</name>
<keyword evidence="1" id="KW-0802">TPR repeat</keyword>
<evidence type="ECO:0000256" key="3">
    <source>
        <dbReference type="SAM" id="Phobius"/>
    </source>
</evidence>
<evidence type="ECO:0000313" key="6">
    <source>
        <dbReference type="EMBL" id="PRX55204.1"/>
    </source>
</evidence>
<evidence type="ECO:0000259" key="5">
    <source>
        <dbReference type="Pfam" id="PF06580"/>
    </source>
</evidence>
<evidence type="ECO:0000256" key="1">
    <source>
        <dbReference type="PROSITE-ProRule" id="PRU00339"/>
    </source>
</evidence>
<sequence length="671" mass="77413">MAKFVFPKIWFFFFLLAIAHSSAQTQKLDSLKVLLETADDTTQVNVLRWMGKYSRSIDKQKALEYGLQSLDKSKEIGFIKGEIMALYDLGLTHGMTGSYAESLGYLRQCQELSSQENNHRYMKMVYNALGIVYKEIGNYTTSKEYYLKSIRLVDSLNLPYSISSSYSNLGILYDLMGEQDKAVESYKKALEVYKGQDREDLENNVLHNLAIIDKGNKNYESALSKYLKVVEFNLERNDKVVLAGAYLNIANCYIELKKWDQAESSLEKAMELAQQLSLRQLKPTIYLSKADLMLRQKHYKEALDFSRKNLALLDESGFQSKKEGHEMAYEIHEASGNLSQAVYHLNKTMAYKDSLLNETKVKEIQNLQIQHDIYLKDKEIKENELQLALLNTEMSSNNRRFVYLLIITILLLLSAVLFYFLYSDKKKSNEVFREKNELISKQNQTIEKINAELEKRMLRAQMNPHFIFNSLNSIQHLIINSTDKTDSLKYLTKFSKLLRSVLESSVNLNLLLREEIELLKIYLELESLRFDNAFSFNIVVDENLDVEEHEIPLLLVQPYVENAIVHGLMPKEGSKELTITFNNLEEYIECIVEDNGVGIYSGKTESEKSKGPSRGMSITARRIDALKRVTHEQLVTVKNYTDKDKTGTKVTILIPKKDFVQIDQVHIKKVV</sequence>
<feature type="repeat" description="TPR" evidence="1">
    <location>
        <begin position="163"/>
        <end position="196"/>
    </location>
</feature>
<keyword evidence="4" id="KW-0732">Signal</keyword>
<reference evidence="6 7" key="1">
    <citation type="submission" date="2018-03" db="EMBL/GenBank/DDBJ databases">
        <title>Genomic Encyclopedia of Archaeal and Bacterial Type Strains, Phase II (KMG-II): from individual species to whole genera.</title>
        <authorList>
            <person name="Goeker M."/>
        </authorList>
    </citation>
    <scope>NUCLEOTIDE SEQUENCE [LARGE SCALE GENOMIC DNA]</scope>
    <source>
        <strain evidence="6 7">DSM 25027</strain>
    </source>
</reference>
<dbReference type="InterPro" id="IPR050640">
    <property type="entry name" value="Bact_2-comp_sensor_kinase"/>
</dbReference>
<dbReference type="InterPro" id="IPR011990">
    <property type="entry name" value="TPR-like_helical_dom_sf"/>
</dbReference>
<proteinExistence type="predicted"/>
<feature type="domain" description="Signal transduction histidine kinase internal region" evidence="5">
    <location>
        <begin position="454"/>
        <end position="533"/>
    </location>
</feature>
<comment type="caution">
    <text evidence="6">The sequence shown here is derived from an EMBL/GenBank/DDBJ whole genome shotgun (WGS) entry which is preliminary data.</text>
</comment>
<dbReference type="PANTHER" id="PTHR34220:SF7">
    <property type="entry name" value="SENSOR HISTIDINE KINASE YPDA"/>
    <property type="match status" value="1"/>
</dbReference>
<dbReference type="RefSeq" id="WP_106146903.1">
    <property type="nucleotide sequence ID" value="NZ_PVYX01000002.1"/>
</dbReference>
<feature type="chain" id="PRO_5015462161" evidence="4">
    <location>
        <begin position="24"/>
        <end position="671"/>
    </location>
</feature>
<dbReference type="GO" id="GO:0016020">
    <property type="term" value="C:membrane"/>
    <property type="evidence" value="ECO:0007669"/>
    <property type="project" value="InterPro"/>
</dbReference>
<dbReference type="SUPFAM" id="SSF48452">
    <property type="entry name" value="TPR-like"/>
    <property type="match status" value="2"/>
</dbReference>
<dbReference type="OrthoDB" id="6190788at2"/>
<dbReference type="InterPro" id="IPR010559">
    <property type="entry name" value="Sig_transdc_His_kin_internal"/>
</dbReference>
<feature type="transmembrane region" description="Helical" evidence="3">
    <location>
        <begin position="401"/>
        <end position="422"/>
    </location>
</feature>
<keyword evidence="2" id="KW-0175">Coiled coil</keyword>